<dbReference type="InterPro" id="IPR024960">
    <property type="entry name" value="PEMT/MFAP"/>
</dbReference>
<dbReference type="PANTHER" id="PTHR15458">
    <property type="entry name" value="PHOSPHATIDYLETHANOLAMINE N-METHYLTRANSFERASE"/>
    <property type="match status" value="1"/>
</dbReference>
<keyword evidence="7 13" id="KW-0256">Endoplasmic reticulum</keyword>
<keyword evidence="6 13" id="KW-0812">Transmembrane</keyword>
<dbReference type="InterPro" id="IPR007318">
    <property type="entry name" value="Phopholipid_MeTrfase"/>
</dbReference>
<feature type="transmembrane region" description="Helical" evidence="14">
    <location>
        <begin position="160"/>
        <end position="180"/>
    </location>
</feature>
<comment type="subcellular location">
    <subcellularLocation>
        <location evidence="1">Endomembrane system</location>
        <topology evidence="1">Multi-pass membrane protein</topology>
    </subcellularLocation>
    <subcellularLocation>
        <location evidence="13">Endoplasmic reticulum membrane</location>
        <topology evidence="13">Multi-pass membrane protein</topology>
    </subcellularLocation>
    <subcellularLocation>
        <location evidence="13">Mitochondrion membrane</location>
        <topology evidence="13">Multi-pass membrane protein</topology>
    </subcellularLocation>
</comment>
<dbReference type="STRING" id="578462.A0A0L0TCV8"/>
<feature type="intramembrane region" description="Helical" evidence="13">
    <location>
        <begin position="14"/>
        <end position="34"/>
    </location>
</feature>
<dbReference type="GO" id="GO:0032259">
    <property type="term" value="P:methylation"/>
    <property type="evidence" value="ECO:0007669"/>
    <property type="project" value="UniProtKB-KW"/>
</dbReference>
<dbReference type="UniPathway" id="UPA00753"/>
<dbReference type="eggNOG" id="KOG4142">
    <property type="taxonomic scope" value="Eukaryota"/>
</dbReference>
<dbReference type="GO" id="GO:0031966">
    <property type="term" value="C:mitochondrial membrane"/>
    <property type="evidence" value="ECO:0007669"/>
    <property type="project" value="UniProtKB-SubCell"/>
</dbReference>
<keyword evidence="12 13" id="KW-1208">Phospholipid metabolism</keyword>
<feature type="topological domain" description="Lumenal" evidence="13">
    <location>
        <begin position="115"/>
        <end position="157"/>
    </location>
</feature>
<evidence type="ECO:0000313" key="15">
    <source>
        <dbReference type="EMBL" id="KNE72572.1"/>
    </source>
</evidence>
<dbReference type="PROSITE" id="PS50244">
    <property type="entry name" value="S5A_REDUCTASE"/>
    <property type="match status" value="1"/>
</dbReference>
<feature type="topological domain" description="Cytoplasmic" evidence="13">
    <location>
        <begin position="180"/>
        <end position="201"/>
    </location>
</feature>
<keyword evidence="11 13" id="KW-0594">Phospholipid biosynthesis</keyword>
<evidence type="ECO:0000256" key="7">
    <source>
        <dbReference type="ARBA" id="ARBA00022824"/>
    </source>
</evidence>
<gene>
    <name evidence="15" type="ORF">AMAG_17014</name>
</gene>
<dbReference type="GO" id="GO:0005789">
    <property type="term" value="C:endoplasmic reticulum membrane"/>
    <property type="evidence" value="ECO:0007669"/>
    <property type="project" value="UniProtKB-SubCell"/>
</dbReference>
<dbReference type="AlphaFoldDB" id="A0A0L0TCV8"/>
<comment type="catalytic activity">
    <reaction evidence="13">
        <text>a 1,2-diacyl-sn-glycero-3-phospho-N-methylethanolamine + S-adenosyl-L-methionine = a 1,2-diacyl-sn-glycero-3-phospho-N,N-dimethylethanolamine + S-adenosyl-L-homocysteine + H(+)</text>
        <dbReference type="Rhea" id="RHEA:32735"/>
        <dbReference type="ChEBI" id="CHEBI:15378"/>
        <dbReference type="ChEBI" id="CHEBI:57856"/>
        <dbReference type="ChEBI" id="CHEBI:59789"/>
        <dbReference type="ChEBI" id="CHEBI:64572"/>
        <dbReference type="ChEBI" id="CHEBI:64573"/>
        <dbReference type="EC" id="2.1.1.71"/>
    </reaction>
</comment>
<keyword evidence="8 13" id="KW-1133">Transmembrane helix</keyword>
<protein>
    <recommendedName>
        <fullName evidence="13">Phosphatidyl-N-methylethanolamine N-methyltransferase</fullName>
        <ecNumber evidence="13">2.1.1.71</ecNumber>
    </recommendedName>
    <alternativeName>
        <fullName evidence="13">Phospholipid methyltransferase</fullName>
        <shortName evidence="13">PLMT</shortName>
    </alternativeName>
</protein>
<evidence type="ECO:0000256" key="14">
    <source>
        <dbReference type="SAM" id="Phobius"/>
    </source>
</evidence>
<dbReference type="FunFam" id="1.20.120.1630:FF:000024">
    <property type="entry name" value="Phosphatidylethanolamine N-methyltransferase"/>
    <property type="match status" value="1"/>
</dbReference>
<evidence type="ECO:0000256" key="5">
    <source>
        <dbReference type="ARBA" id="ARBA00022691"/>
    </source>
</evidence>
<dbReference type="EMBL" id="GG745381">
    <property type="protein sequence ID" value="KNE72572.1"/>
    <property type="molecule type" value="Genomic_DNA"/>
</dbReference>
<keyword evidence="13" id="KW-0496">Mitochondrion</keyword>
<reference evidence="16" key="2">
    <citation type="submission" date="2009-11" db="EMBL/GenBank/DDBJ databases">
        <title>The Genome Sequence of Allomyces macrogynus strain ATCC 38327.</title>
        <authorList>
            <consortium name="The Broad Institute Genome Sequencing Platform"/>
            <person name="Russ C."/>
            <person name="Cuomo C."/>
            <person name="Shea T."/>
            <person name="Young S.K."/>
            <person name="Zeng Q."/>
            <person name="Koehrsen M."/>
            <person name="Haas B."/>
            <person name="Borodovsky M."/>
            <person name="Guigo R."/>
            <person name="Alvarado L."/>
            <person name="Berlin A."/>
            <person name="Borenstein D."/>
            <person name="Chen Z."/>
            <person name="Engels R."/>
            <person name="Freedman E."/>
            <person name="Gellesch M."/>
            <person name="Goldberg J."/>
            <person name="Griggs A."/>
            <person name="Gujja S."/>
            <person name="Heiman D."/>
            <person name="Hepburn T."/>
            <person name="Howarth C."/>
            <person name="Jen D."/>
            <person name="Larson L."/>
            <person name="Lewis B."/>
            <person name="Mehta T."/>
            <person name="Park D."/>
            <person name="Pearson M."/>
            <person name="Roberts A."/>
            <person name="Saif S."/>
            <person name="Shenoy N."/>
            <person name="Sisk P."/>
            <person name="Stolte C."/>
            <person name="Sykes S."/>
            <person name="Walk T."/>
            <person name="White J."/>
            <person name="Yandava C."/>
            <person name="Burger G."/>
            <person name="Gray M.W."/>
            <person name="Holland P.W.H."/>
            <person name="King N."/>
            <person name="Lang F.B.F."/>
            <person name="Roger A.J."/>
            <person name="Ruiz-Trillo I."/>
            <person name="Lander E."/>
            <person name="Nusbaum C."/>
        </authorList>
    </citation>
    <scope>NUCLEOTIDE SEQUENCE [LARGE SCALE GENOMIC DNA]</scope>
    <source>
        <strain evidence="16">ATCC 38327</strain>
    </source>
</reference>
<comment type="function">
    <text evidence="13">Catalyzes the second two steps of the methylation pathway of phosphatidylcholine biosynthesis, the SAM-dependent methylation of phosphatidylmonomethylethanolamine (PMME) to phosphatidyldimethylethanolamine (PDME) and of PDME to phosphatidylcholine (PC).</text>
</comment>
<evidence type="ECO:0000256" key="6">
    <source>
        <dbReference type="ARBA" id="ARBA00022692"/>
    </source>
</evidence>
<organism evidence="15 16">
    <name type="scientific">Allomyces macrogynus (strain ATCC 38327)</name>
    <name type="common">Allomyces javanicus var. macrogynus</name>
    <dbReference type="NCBI Taxonomy" id="578462"/>
    <lineage>
        <taxon>Eukaryota</taxon>
        <taxon>Fungi</taxon>
        <taxon>Fungi incertae sedis</taxon>
        <taxon>Blastocladiomycota</taxon>
        <taxon>Blastocladiomycetes</taxon>
        <taxon>Blastocladiales</taxon>
        <taxon>Blastocladiaceae</taxon>
        <taxon>Allomyces</taxon>
    </lineage>
</organism>
<evidence type="ECO:0000256" key="2">
    <source>
        <dbReference type="ARBA" id="ARBA00022516"/>
    </source>
</evidence>
<evidence type="ECO:0000256" key="13">
    <source>
        <dbReference type="HAMAP-Rule" id="MF_03216"/>
    </source>
</evidence>
<dbReference type="GO" id="GO:0000773">
    <property type="term" value="F:phosphatidyl-N-methylethanolamine N-methyltransferase activity"/>
    <property type="evidence" value="ECO:0007669"/>
    <property type="project" value="UniProtKB-UniRule"/>
</dbReference>
<reference evidence="15 16" key="1">
    <citation type="submission" date="2009-11" db="EMBL/GenBank/DDBJ databases">
        <title>Annotation of Allomyces macrogynus ATCC 38327.</title>
        <authorList>
            <consortium name="The Broad Institute Genome Sequencing Platform"/>
            <person name="Russ C."/>
            <person name="Cuomo C."/>
            <person name="Burger G."/>
            <person name="Gray M.W."/>
            <person name="Holland P.W.H."/>
            <person name="King N."/>
            <person name="Lang F.B.F."/>
            <person name="Roger A.J."/>
            <person name="Ruiz-Trillo I."/>
            <person name="Young S.K."/>
            <person name="Zeng Q."/>
            <person name="Gargeya S."/>
            <person name="Fitzgerald M."/>
            <person name="Haas B."/>
            <person name="Abouelleil A."/>
            <person name="Alvarado L."/>
            <person name="Arachchi H.M."/>
            <person name="Berlin A."/>
            <person name="Chapman S.B."/>
            <person name="Gearin G."/>
            <person name="Goldberg J."/>
            <person name="Griggs A."/>
            <person name="Gujja S."/>
            <person name="Hansen M."/>
            <person name="Heiman D."/>
            <person name="Howarth C."/>
            <person name="Larimer J."/>
            <person name="Lui A."/>
            <person name="MacDonald P.J.P."/>
            <person name="McCowen C."/>
            <person name="Montmayeur A."/>
            <person name="Murphy C."/>
            <person name="Neiman D."/>
            <person name="Pearson M."/>
            <person name="Priest M."/>
            <person name="Roberts A."/>
            <person name="Saif S."/>
            <person name="Shea T."/>
            <person name="Sisk P."/>
            <person name="Stolte C."/>
            <person name="Sykes S."/>
            <person name="Wortman J."/>
            <person name="Nusbaum C."/>
            <person name="Birren B."/>
        </authorList>
    </citation>
    <scope>NUCLEOTIDE SEQUENCE [LARGE SCALE GENOMIC DNA]</scope>
    <source>
        <strain evidence="15 16">ATCC 38327</strain>
    </source>
</reference>
<evidence type="ECO:0000256" key="11">
    <source>
        <dbReference type="ARBA" id="ARBA00023209"/>
    </source>
</evidence>
<accession>A0A0L0TCV8</accession>
<evidence type="ECO:0000256" key="9">
    <source>
        <dbReference type="ARBA" id="ARBA00023098"/>
    </source>
</evidence>
<keyword evidence="3 13" id="KW-0489">Methyltransferase</keyword>
<dbReference type="Proteomes" id="UP000054350">
    <property type="component" value="Unassembled WGS sequence"/>
</dbReference>
<comment type="caution">
    <text evidence="13">Lacks conserved residue(s) required for the propagation of feature annotation.</text>
</comment>
<feature type="topological domain" description="Lumenal" evidence="13">
    <location>
        <begin position="1"/>
        <end position="13"/>
    </location>
</feature>
<evidence type="ECO:0000256" key="3">
    <source>
        <dbReference type="ARBA" id="ARBA00022603"/>
    </source>
</evidence>
<proteinExistence type="inferred from homology"/>
<evidence type="ECO:0000313" key="16">
    <source>
        <dbReference type="Proteomes" id="UP000054350"/>
    </source>
</evidence>
<comment type="similarity">
    <text evidence="13">Belongs to the class VI-like SAM-binding methyltransferase superfamily. PEMT/PEM2 methyltransferase family.</text>
</comment>
<dbReference type="OrthoDB" id="8300106at2759"/>
<dbReference type="Pfam" id="PF04191">
    <property type="entry name" value="PEMT"/>
    <property type="match status" value="1"/>
</dbReference>
<feature type="topological domain" description="Lumenal" evidence="13">
    <location>
        <begin position="35"/>
        <end position="46"/>
    </location>
</feature>
<keyword evidence="9 13" id="KW-0443">Lipid metabolism</keyword>
<evidence type="ECO:0000256" key="8">
    <source>
        <dbReference type="ARBA" id="ARBA00022989"/>
    </source>
</evidence>
<keyword evidence="10 13" id="KW-0472">Membrane</keyword>
<name>A0A0L0TCV8_ALLM3</name>
<dbReference type="PROSITE" id="PS51599">
    <property type="entry name" value="SAM_PEMT_PEM2"/>
    <property type="match status" value="1"/>
</dbReference>
<keyword evidence="5 13" id="KW-0949">S-adenosyl-L-methionine</keyword>
<feature type="transmembrane region" description="Helical" evidence="14">
    <location>
        <begin position="89"/>
        <end position="108"/>
    </location>
</feature>
<evidence type="ECO:0000256" key="12">
    <source>
        <dbReference type="ARBA" id="ARBA00023264"/>
    </source>
</evidence>
<evidence type="ECO:0000256" key="4">
    <source>
        <dbReference type="ARBA" id="ARBA00022679"/>
    </source>
</evidence>
<keyword evidence="16" id="KW-1185">Reference proteome</keyword>
<dbReference type="Gene3D" id="1.20.120.1630">
    <property type="match status" value="1"/>
</dbReference>
<feature type="transmembrane region" description="Helical" evidence="14">
    <location>
        <begin position="52"/>
        <end position="69"/>
    </location>
</feature>
<keyword evidence="4 13" id="KW-0808">Transferase</keyword>
<dbReference type="PANTHER" id="PTHR15458:SF11">
    <property type="entry name" value="PHOSPHATIDYLETHANOLAMINE N-METHYLTRANSFERASE B"/>
    <property type="match status" value="1"/>
</dbReference>
<evidence type="ECO:0000256" key="10">
    <source>
        <dbReference type="ARBA" id="ARBA00023136"/>
    </source>
</evidence>
<evidence type="ECO:0000256" key="1">
    <source>
        <dbReference type="ARBA" id="ARBA00004127"/>
    </source>
</evidence>
<comment type="catalytic activity">
    <reaction evidence="13">
        <text>a 1,2-diacyl-sn-glycero-3-phospho-N,N-dimethylethanolamine + S-adenosyl-L-methionine = a 1,2-diacyl-sn-glycero-3-phosphocholine + S-adenosyl-L-homocysteine + H(+)</text>
        <dbReference type="Rhea" id="RHEA:32739"/>
        <dbReference type="ChEBI" id="CHEBI:15378"/>
        <dbReference type="ChEBI" id="CHEBI:57643"/>
        <dbReference type="ChEBI" id="CHEBI:57856"/>
        <dbReference type="ChEBI" id="CHEBI:59789"/>
        <dbReference type="ChEBI" id="CHEBI:64572"/>
    </reaction>
</comment>
<keyword evidence="2 13" id="KW-0444">Lipid biosynthesis</keyword>
<feature type="binding site" evidence="13">
    <location>
        <begin position="98"/>
        <end position="100"/>
    </location>
    <ligand>
        <name>S-adenosyl-L-methionine</name>
        <dbReference type="ChEBI" id="CHEBI:59789"/>
    </ligand>
</feature>
<dbReference type="HAMAP" id="MF_03216">
    <property type="entry name" value="PLMT"/>
    <property type="match status" value="1"/>
</dbReference>
<comment type="pathway">
    <text evidence="13">Phospholipid metabolism; phosphatidylcholine biosynthesis.</text>
</comment>
<feature type="binding site" evidence="13">
    <location>
        <begin position="181"/>
        <end position="182"/>
    </location>
    <ligand>
        <name>S-adenosyl-L-methionine</name>
        <dbReference type="ChEBI" id="CHEBI:59789"/>
    </ligand>
</feature>
<dbReference type="EC" id="2.1.1.71" evidence="13"/>
<dbReference type="VEuPathDB" id="FungiDB:AMAG_17014"/>
<dbReference type="GO" id="GO:0006656">
    <property type="term" value="P:phosphatidylcholine biosynthetic process"/>
    <property type="evidence" value="ECO:0007669"/>
    <property type="project" value="UniProtKB-UniRule"/>
</dbReference>
<sequence length="201" mass="22324">MSKTPHDTPVVIDMTAVIAAVAIVVHVLNYNLTAQVEHKTRVFTRLLGRHAVYYYAVYLILSALARDYFIDVAMAHDGASLVLFPPHIAQYLGMAMFGFGIVLNAWTLKALGIKGMYNGDSFGFLMDEPVTGGPYQYFQDPQYVGTAVACLGYAVRAQSLVGYLLAAWMWIVFQVSVKFIEGPHLARLYANHKPKTDKKSQ</sequence>
<feature type="transmembrane region" description="Helical" evidence="14">
    <location>
        <begin position="12"/>
        <end position="32"/>
    </location>
</feature>